<dbReference type="InterPro" id="IPR029058">
    <property type="entry name" value="AB_hydrolase_fold"/>
</dbReference>
<organism evidence="2 3">
    <name type="scientific">Mumia zhuanghuii</name>
    <dbReference type="NCBI Taxonomy" id="2585211"/>
    <lineage>
        <taxon>Bacteria</taxon>
        <taxon>Bacillati</taxon>
        <taxon>Actinomycetota</taxon>
        <taxon>Actinomycetes</taxon>
        <taxon>Propionibacteriales</taxon>
        <taxon>Nocardioidaceae</taxon>
        <taxon>Mumia</taxon>
    </lineage>
</organism>
<dbReference type="GO" id="GO:0016787">
    <property type="term" value="F:hydrolase activity"/>
    <property type="evidence" value="ECO:0007669"/>
    <property type="project" value="UniProtKB-KW"/>
</dbReference>
<evidence type="ECO:0000313" key="2">
    <source>
        <dbReference type="EMBL" id="KAA1424881.1"/>
    </source>
</evidence>
<dbReference type="PRINTS" id="PR00111">
    <property type="entry name" value="ABHYDROLASE"/>
</dbReference>
<dbReference type="Pfam" id="PF12697">
    <property type="entry name" value="Abhydrolase_6"/>
    <property type="match status" value="1"/>
</dbReference>
<comment type="caution">
    <text evidence="2">The sequence shown here is derived from an EMBL/GenBank/DDBJ whole genome shotgun (WGS) entry which is preliminary data.</text>
</comment>
<dbReference type="PRINTS" id="PR00412">
    <property type="entry name" value="EPOXHYDRLASE"/>
</dbReference>
<name>A0A5Q6S3X0_9ACTN</name>
<dbReference type="EMBL" id="VDFQ02000001">
    <property type="protein sequence ID" value="KAA1424881.1"/>
    <property type="molecule type" value="Genomic_DNA"/>
</dbReference>
<dbReference type="SUPFAM" id="SSF53474">
    <property type="entry name" value="alpha/beta-Hydrolases"/>
    <property type="match status" value="1"/>
</dbReference>
<protein>
    <submittedName>
        <fullName evidence="2">Alpha/beta hydrolase</fullName>
    </submittedName>
</protein>
<dbReference type="Proteomes" id="UP000307768">
    <property type="component" value="Unassembled WGS sequence"/>
</dbReference>
<dbReference type="InterPro" id="IPR000639">
    <property type="entry name" value="Epox_hydrolase-like"/>
</dbReference>
<dbReference type="PANTHER" id="PTHR46438">
    <property type="entry name" value="ALPHA/BETA-HYDROLASES SUPERFAMILY PROTEIN"/>
    <property type="match status" value="1"/>
</dbReference>
<dbReference type="AlphaFoldDB" id="A0A5Q6S3X0"/>
<reference evidence="2 3" key="1">
    <citation type="submission" date="2019-09" db="EMBL/GenBank/DDBJ databases">
        <title>Mumia zhuanghuii sp. nov. isolated from the intestinal contents of plateau pika (Ochotona curzoniae) in the Qinghai-Tibet plateau of China.</title>
        <authorList>
            <person name="Tian Z."/>
        </authorList>
    </citation>
    <scope>NUCLEOTIDE SEQUENCE [LARGE SCALE GENOMIC DNA]</scope>
    <source>
        <strain evidence="3">350</strain>
    </source>
</reference>
<sequence>MPAPDRMHRPLKVNSISRTVMHMSHSTDTDFQHLTVPEGRIAYTDAGAGRLVVLVPGMGDLRATYALLTPALVDAGYRVVVTDLRGHGDSDTDFRAYGDAVTASDLVALVEHLASGPAVLVGNSMGGSAALIAAADRPELVAGVVTLSGFYREPVSPAVSSLLRLVYRVLFARPWGAAVWSWYVRSALSKGRPTPDLDARIALLRETFSDPAHLRAFRRLTTALDHRETEARLPDVRTPVLAVFGDTDPDFSDPESELAFARESVGAEGVVLGGVGHYPQLQAAGDVLALLLPFLASATHRSGADA</sequence>
<feature type="domain" description="AB hydrolase-1" evidence="1">
    <location>
        <begin position="52"/>
        <end position="287"/>
    </location>
</feature>
<gene>
    <name evidence="2" type="ORF">FE697_002950</name>
</gene>
<proteinExistence type="predicted"/>
<keyword evidence="2" id="KW-0378">Hydrolase</keyword>
<evidence type="ECO:0000259" key="1">
    <source>
        <dbReference type="Pfam" id="PF12697"/>
    </source>
</evidence>
<dbReference type="Gene3D" id="3.40.50.1820">
    <property type="entry name" value="alpha/beta hydrolase"/>
    <property type="match status" value="1"/>
</dbReference>
<dbReference type="InterPro" id="IPR000073">
    <property type="entry name" value="AB_hydrolase_1"/>
</dbReference>
<evidence type="ECO:0000313" key="3">
    <source>
        <dbReference type="Proteomes" id="UP000307768"/>
    </source>
</evidence>
<accession>A0A5Q6S3X0</accession>
<dbReference type="OrthoDB" id="3771266at2"/>